<evidence type="ECO:0000256" key="5">
    <source>
        <dbReference type="ARBA" id="ARBA00023049"/>
    </source>
</evidence>
<proteinExistence type="inferred from homology"/>
<dbReference type="PANTHER" id="PTHR30471:SF3">
    <property type="entry name" value="UPF0758 PROTEIN YEES-RELATED"/>
    <property type="match status" value="1"/>
</dbReference>
<evidence type="ECO:0000256" key="6">
    <source>
        <dbReference type="RuleBase" id="RU003797"/>
    </source>
</evidence>
<dbReference type="Gene3D" id="3.40.140.10">
    <property type="entry name" value="Cytidine Deaminase, domain 2"/>
    <property type="match status" value="1"/>
</dbReference>
<dbReference type="SUPFAM" id="SSF102712">
    <property type="entry name" value="JAB1/MPN domain"/>
    <property type="match status" value="1"/>
</dbReference>
<name>A0ABS4SJP1_9PROT</name>
<evidence type="ECO:0000313" key="8">
    <source>
        <dbReference type="EMBL" id="MBP2292444.1"/>
    </source>
</evidence>
<keyword evidence="5" id="KW-0482">Metalloprotease</keyword>
<dbReference type="InterPro" id="IPR020891">
    <property type="entry name" value="UPF0758_CS"/>
</dbReference>
<dbReference type="RefSeq" id="WP_209766306.1">
    <property type="nucleotide sequence ID" value="NZ_JAGINP010000006.1"/>
</dbReference>
<feature type="domain" description="MPN" evidence="7">
    <location>
        <begin position="146"/>
        <end position="268"/>
    </location>
</feature>
<evidence type="ECO:0000256" key="1">
    <source>
        <dbReference type="ARBA" id="ARBA00022670"/>
    </source>
</evidence>
<dbReference type="Proteomes" id="UP000781958">
    <property type="component" value="Unassembled WGS sequence"/>
</dbReference>
<dbReference type="PROSITE" id="PS01302">
    <property type="entry name" value="UPF0758"/>
    <property type="match status" value="1"/>
</dbReference>
<dbReference type="CDD" id="cd08071">
    <property type="entry name" value="MPN_DUF2466"/>
    <property type="match status" value="1"/>
</dbReference>
<keyword evidence="2" id="KW-0479">Metal-binding</keyword>
<accession>A0ABS4SJP1</accession>
<dbReference type="PANTHER" id="PTHR30471">
    <property type="entry name" value="DNA REPAIR PROTEIN RADC"/>
    <property type="match status" value="1"/>
</dbReference>
<dbReference type="InterPro" id="IPR037518">
    <property type="entry name" value="MPN"/>
</dbReference>
<evidence type="ECO:0000256" key="4">
    <source>
        <dbReference type="ARBA" id="ARBA00022833"/>
    </source>
</evidence>
<comment type="similarity">
    <text evidence="6">Belongs to the UPF0758 family.</text>
</comment>
<keyword evidence="1" id="KW-0645">Protease</keyword>
<evidence type="ECO:0000259" key="7">
    <source>
        <dbReference type="PROSITE" id="PS50249"/>
    </source>
</evidence>
<reference evidence="8 9" key="1">
    <citation type="submission" date="2021-03" db="EMBL/GenBank/DDBJ databases">
        <title>Genomic Encyclopedia of Type Strains, Phase III (KMG-III): the genomes of soil and plant-associated and newly described type strains.</title>
        <authorList>
            <person name="Whitman W."/>
        </authorList>
    </citation>
    <scope>NUCLEOTIDE SEQUENCE [LARGE SCALE GENOMIC DNA]</scope>
    <source>
        <strain evidence="8 9">IMMIB AFH-6</strain>
    </source>
</reference>
<evidence type="ECO:0000256" key="3">
    <source>
        <dbReference type="ARBA" id="ARBA00022801"/>
    </source>
</evidence>
<gene>
    <name evidence="8" type="ORF">J2851_002214</name>
</gene>
<dbReference type="NCBIfam" id="NF000642">
    <property type="entry name" value="PRK00024.1"/>
    <property type="match status" value="1"/>
</dbReference>
<dbReference type="PROSITE" id="PS50249">
    <property type="entry name" value="MPN"/>
    <property type="match status" value="1"/>
</dbReference>
<dbReference type="NCBIfam" id="TIGR00608">
    <property type="entry name" value="radc"/>
    <property type="match status" value="1"/>
</dbReference>
<protein>
    <submittedName>
        <fullName evidence="8">DNA repair protein RadC</fullName>
    </submittedName>
</protein>
<keyword evidence="9" id="KW-1185">Reference proteome</keyword>
<evidence type="ECO:0000313" key="9">
    <source>
        <dbReference type="Proteomes" id="UP000781958"/>
    </source>
</evidence>
<dbReference type="InterPro" id="IPR001405">
    <property type="entry name" value="UPF0758"/>
</dbReference>
<comment type="caution">
    <text evidence="8">The sequence shown here is derived from an EMBL/GenBank/DDBJ whole genome shotgun (WGS) entry which is preliminary data.</text>
</comment>
<keyword evidence="4" id="KW-0862">Zinc</keyword>
<dbReference type="InterPro" id="IPR025657">
    <property type="entry name" value="RadC_JAB"/>
</dbReference>
<sequence>MAERKTRKGMGDAGASAGIAGADLFGLELDPPPASPAKEDDAHYQGHRGRLYTRFLEGGPDALQDHELLEMILFAVNPRRDVKPLAKALIREFGDLWSVVNAPPERLRGYNVDGVSLASDKAVAMIRVVGAAGLRGMRQRVMNRPVLASWQALLDYCTAAMAHKPTEQFRLLFLDRKNKLIADEVQQTGTVDHTPVYPREVVKRALELSASAIILVHNHPSGDPTPSRADIEMTKEIVRAAHAVGVTVHDHVIVGRGKHASFKAQGLM</sequence>
<dbReference type="EMBL" id="JAGINP010000006">
    <property type="protein sequence ID" value="MBP2292444.1"/>
    <property type="molecule type" value="Genomic_DNA"/>
</dbReference>
<keyword evidence="3" id="KW-0378">Hydrolase</keyword>
<dbReference type="Pfam" id="PF04002">
    <property type="entry name" value="RadC"/>
    <property type="match status" value="1"/>
</dbReference>
<organism evidence="8 9">
    <name type="scientific">Azospirillum rugosum</name>
    <dbReference type="NCBI Taxonomy" id="416170"/>
    <lineage>
        <taxon>Bacteria</taxon>
        <taxon>Pseudomonadati</taxon>
        <taxon>Pseudomonadota</taxon>
        <taxon>Alphaproteobacteria</taxon>
        <taxon>Rhodospirillales</taxon>
        <taxon>Azospirillaceae</taxon>
        <taxon>Azospirillum</taxon>
    </lineage>
</organism>
<evidence type="ECO:0000256" key="2">
    <source>
        <dbReference type="ARBA" id="ARBA00022723"/>
    </source>
</evidence>